<dbReference type="EMBL" id="GQ357915">
    <property type="protein sequence ID" value="ACV50191.1"/>
    <property type="molecule type" value="Genomic_DNA"/>
</dbReference>
<dbReference type="Proteomes" id="UP000008986">
    <property type="component" value="Segment"/>
</dbReference>
<organismHost>
    <name type="scientific">Delftia acidovorans</name>
    <name type="common">Pseudomonas acidovorans</name>
    <name type="synonym">Comamonas acidovorans</name>
    <dbReference type="NCBI Taxonomy" id="80866"/>
</organismHost>
<dbReference type="KEGG" id="vg:8684117"/>
<proteinExistence type="predicted"/>
<accession>C9DGE0</accession>
<organism evidence="1 2">
    <name type="scientific">Delftia phage PhiW-14</name>
    <name type="common">Deftia acidovorans bacteriophage phiW-14</name>
    <dbReference type="NCBI Taxonomy" id="665032"/>
    <lineage>
        <taxon>Viruses</taxon>
        <taxon>Duplodnaviria</taxon>
        <taxon>Heunggongvirae</taxon>
        <taxon>Uroviricota</taxon>
        <taxon>Caudoviricetes</taxon>
        <taxon>Ionavirus</taxon>
        <taxon>Ionavirus W14</taxon>
    </lineage>
</organism>
<evidence type="ECO:0000313" key="2">
    <source>
        <dbReference type="Proteomes" id="UP000008986"/>
    </source>
</evidence>
<evidence type="ECO:0000313" key="1">
    <source>
        <dbReference type="EMBL" id="ACV50191.1"/>
    </source>
</evidence>
<keyword evidence="2" id="KW-1185">Reference proteome</keyword>
<protein>
    <submittedName>
        <fullName evidence="1">Uncharacterized protein</fullName>
    </submittedName>
</protein>
<dbReference type="RefSeq" id="YP_003359023.1">
    <property type="nucleotide sequence ID" value="NC_013697.1"/>
</dbReference>
<name>C9DGE0_BPW14</name>
<gene>
    <name evidence="1" type="primary">169</name>
</gene>
<dbReference type="GeneID" id="8684117"/>
<reference evidence="2" key="1">
    <citation type="submission" date="2009-07" db="EMBL/GenBank/DDBJ databases">
        <authorList>
            <person name="Kropinski A.M."/>
            <person name="Villegas A."/>
            <person name="Lingohr E.J."/>
        </authorList>
    </citation>
    <scope>NUCLEOTIDE SEQUENCE [LARGE SCALE GENOMIC DNA]</scope>
</reference>
<sequence>MTKTFNPFREALAYLNTPHDMDRGGINLKVRNSFVCFAIERAGANLSDENRHLCKMATAYIDSMIITVKSDDSPTIIKWLRVNSPEFRASEAGTKDHALKYDLLQAYRWRWLTHMADQYDQGLINL</sequence>